<keyword evidence="2" id="KW-1185">Reference proteome</keyword>
<proteinExistence type="predicted"/>
<name>A0A5C6LMP9_9BACT</name>
<dbReference type="RefSeq" id="WP_146307316.1">
    <property type="nucleotide sequence ID" value="NZ_VOHS01000034.1"/>
</dbReference>
<dbReference type="EMBL" id="VOHS01000034">
    <property type="protein sequence ID" value="TWV96278.1"/>
    <property type="molecule type" value="Genomic_DNA"/>
</dbReference>
<sequence length="186" mass="20946">MMNPVAPLIKADNILFNALKHHRGFIRRQLMDVTPHTLPERLKVLGNSQMDIYYGVLDLPDVFHEVTGQLNATGLSDEAGYLQRLKASGGYIEITLSDTSRWILLHGIEPGRYVHLHPARYSPHSIRVKATVLKTALACMAILPAGTQPDLQVLNHIRQSVLDLSPVKELEQCEHLWKVMKMLQGE</sequence>
<dbReference type="Proteomes" id="UP000318815">
    <property type="component" value="Unassembled WGS sequence"/>
</dbReference>
<dbReference type="OrthoDB" id="1121210at2"/>
<protein>
    <submittedName>
        <fullName evidence="1">Uncharacterized protein</fullName>
    </submittedName>
</protein>
<gene>
    <name evidence="1" type="ORF">FEF09_23180</name>
</gene>
<reference evidence="1 2" key="1">
    <citation type="submission" date="2019-08" db="EMBL/GenBank/DDBJ databases">
        <title>Whole genome sequencing of chitin degrading bacteria Chitinophaga pinensis YS16.</title>
        <authorList>
            <person name="Singh R.P."/>
            <person name="Manchanda G."/>
            <person name="Maurya I.K."/>
            <person name="Joshi N.K."/>
            <person name="Srivastava A.K."/>
        </authorList>
    </citation>
    <scope>NUCLEOTIDE SEQUENCE [LARGE SCALE GENOMIC DNA]</scope>
    <source>
        <strain evidence="1 2">YS-16</strain>
    </source>
</reference>
<dbReference type="AlphaFoldDB" id="A0A5C6LMP9"/>
<evidence type="ECO:0000313" key="1">
    <source>
        <dbReference type="EMBL" id="TWV96278.1"/>
    </source>
</evidence>
<organism evidence="1 2">
    <name type="scientific">Chitinophaga pinensis</name>
    <dbReference type="NCBI Taxonomy" id="79329"/>
    <lineage>
        <taxon>Bacteria</taxon>
        <taxon>Pseudomonadati</taxon>
        <taxon>Bacteroidota</taxon>
        <taxon>Chitinophagia</taxon>
        <taxon>Chitinophagales</taxon>
        <taxon>Chitinophagaceae</taxon>
        <taxon>Chitinophaga</taxon>
    </lineage>
</organism>
<evidence type="ECO:0000313" key="2">
    <source>
        <dbReference type="Proteomes" id="UP000318815"/>
    </source>
</evidence>
<accession>A0A5C6LMP9</accession>
<comment type="caution">
    <text evidence="1">The sequence shown here is derived from an EMBL/GenBank/DDBJ whole genome shotgun (WGS) entry which is preliminary data.</text>
</comment>